<dbReference type="AlphaFoldDB" id="A0A090LZL0"/>
<sequence length="153" mass="16797">MVVPTYCVMIARPNSRRVLAAVESRAIFWALGALYAHAAWKSLQSADVFEAARGVLMNSNEGVVSRFVTLVSEFLATAETATSAWVHLLSLDLFVARFVYVDGAKYSASVGDLAARVPVRHSLILCMMFGPLGLMSHAVTRWIWNTFVTTDVI</sequence>
<reference evidence="2" key="2">
    <citation type="journal article" date="2014" name="BMC Genomics">
        <title>An improved genome of the model marine alga Ostreococcus tauri unfolds by assessing Illumina de novo assemblies.</title>
        <authorList>
            <person name="Blanc-Mathieu R."/>
            <person name="Verhelst B."/>
            <person name="Derelle E."/>
            <person name="Rombauts S."/>
            <person name="Bouget F.Y."/>
            <person name="Carre I."/>
            <person name="Chateau A."/>
            <person name="Eyre-Walker A."/>
            <person name="Grimsley N."/>
            <person name="Moreau H."/>
            <person name="Piegu B."/>
            <person name="Rivals E."/>
            <person name="Schackwitz W."/>
            <person name="Van de Peer Y."/>
            <person name="Piganeau G."/>
        </authorList>
    </citation>
    <scope>NUCLEOTIDE SEQUENCE</scope>
    <source>
        <strain evidence="2">RCC4221</strain>
    </source>
</reference>
<keyword evidence="1" id="KW-1133">Transmembrane helix</keyword>
<dbReference type="EMBL" id="KZ155826">
    <property type="protein sequence ID" value="OUS44135.1"/>
    <property type="molecule type" value="Genomic_DNA"/>
</dbReference>
<keyword evidence="1" id="KW-0472">Membrane</keyword>
<evidence type="ECO:0000313" key="4">
    <source>
        <dbReference type="Proteomes" id="UP000009170"/>
    </source>
</evidence>
<feature type="transmembrane region" description="Helical" evidence="1">
    <location>
        <begin position="123"/>
        <end position="144"/>
    </location>
</feature>
<evidence type="ECO:0000313" key="3">
    <source>
        <dbReference type="EMBL" id="OUS44135.1"/>
    </source>
</evidence>
<keyword evidence="4" id="KW-1185">Reference proteome</keyword>
<dbReference type="Pfam" id="PF14108">
    <property type="entry name" value="ABA4-like"/>
    <property type="match status" value="1"/>
</dbReference>
<dbReference type="PANTHER" id="PTHR34543">
    <property type="entry name" value="PROTEIN ABA DEFICIENT 4, CHLOROPLASTIC"/>
    <property type="match status" value="1"/>
</dbReference>
<dbReference type="PANTHER" id="PTHR34543:SF1">
    <property type="entry name" value="PROTEIN ABA DEFICIENT 4, CHLOROPLASTIC"/>
    <property type="match status" value="1"/>
</dbReference>
<reference evidence="2 4" key="1">
    <citation type="journal article" date="2006" name="Proc. Natl. Acad. Sci. U.S.A.">
        <title>Genome analysis of the smallest free-living eukaryote Ostreococcus tauri unveils many unique features.</title>
        <authorList>
            <person name="Derelle E."/>
            <person name="Ferraz C."/>
            <person name="Rombauts S."/>
            <person name="Rouze P."/>
            <person name="Worden A.Z."/>
            <person name="Robbens S."/>
            <person name="Partensky F."/>
            <person name="Degroeve S."/>
            <person name="Echeynie S."/>
            <person name="Cooke R."/>
            <person name="Saeys Y."/>
            <person name="Wuyts J."/>
            <person name="Jabbari K."/>
            <person name="Bowler C."/>
            <person name="Panaud O."/>
            <person name="Piegu B."/>
            <person name="Ball S.G."/>
            <person name="Ral J.-P."/>
            <person name="Bouget F.-Y."/>
            <person name="Piganeau G."/>
            <person name="De Baets B."/>
            <person name="Picard A."/>
            <person name="Delseny M."/>
            <person name="Demaille J."/>
            <person name="Van de Peer Y."/>
            <person name="Moreau H."/>
        </authorList>
    </citation>
    <scope>NUCLEOTIDE SEQUENCE [LARGE SCALE GENOMIC DNA]</scope>
    <source>
        <strain evidence="2 4">OTTH0595</strain>
    </source>
</reference>
<name>A0A090LZL0_OSTTA</name>
<evidence type="ECO:0000313" key="2">
    <source>
        <dbReference type="EMBL" id="CEF97356.1"/>
    </source>
</evidence>
<dbReference type="InParanoid" id="A0A090LZL0"/>
<keyword evidence="1" id="KW-0812">Transmembrane</keyword>
<evidence type="ECO:0000256" key="1">
    <source>
        <dbReference type="SAM" id="Phobius"/>
    </source>
</evidence>
<dbReference type="InterPro" id="IPR025461">
    <property type="entry name" value="ABA4-like"/>
</dbReference>
<protein>
    <submittedName>
        <fullName evidence="2">Uncharacterized protein</fullName>
    </submittedName>
</protein>
<dbReference type="Proteomes" id="UP000009170">
    <property type="component" value="Unassembled WGS sequence"/>
</dbReference>
<accession>A0A090LZL0</accession>
<organism evidence="2 4">
    <name type="scientific">Ostreococcus tauri</name>
    <name type="common">Marine green alga</name>
    <dbReference type="NCBI Taxonomy" id="70448"/>
    <lineage>
        <taxon>Eukaryota</taxon>
        <taxon>Viridiplantae</taxon>
        <taxon>Chlorophyta</taxon>
        <taxon>Mamiellophyceae</taxon>
        <taxon>Mamiellales</taxon>
        <taxon>Bathycoccaceae</taxon>
        <taxon>Ostreococcus</taxon>
    </lineage>
</organism>
<dbReference type="FunCoup" id="A0A090LZL0">
    <property type="interactions" value="157"/>
</dbReference>
<reference evidence="3" key="3">
    <citation type="submission" date="2017-04" db="EMBL/GenBank/DDBJ databases">
        <title>Population genomics of picophytoplankton unveils novel chromosome hypervariability.</title>
        <authorList>
            <consortium name="DOE Joint Genome Institute"/>
            <person name="Blanc-Mathieu R."/>
            <person name="Krasovec M."/>
            <person name="Hebrard M."/>
            <person name="Yau S."/>
            <person name="Desgranges E."/>
            <person name="Martin J."/>
            <person name="Schackwitz W."/>
            <person name="Kuo A."/>
            <person name="Salin G."/>
            <person name="Donnadieu C."/>
            <person name="Desdevises Y."/>
            <person name="Sanchez-Ferandin S."/>
            <person name="Moreau H."/>
            <person name="Rivals E."/>
            <person name="Grigoriev I.V."/>
            <person name="Grimsley N."/>
            <person name="Eyre-Walker A."/>
            <person name="Piganeau G."/>
        </authorList>
    </citation>
    <scope>NUCLEOTIDE SEQUENCE [LARGE SCALE GENOMIC DNA]</scope>
    <source>
        <strain evidence="3">RCC 1115</strain>
    </source>
</reference>
<dbReference type="EMBL" id="CAID01000003">
    <property type="protein sequence ID" value="CEF97356.1"/>
    <property type="molecule type" value="Genomic_DNA"/>
</dbReference>
<dbReference type="OrthoDB" id="196782at2759"/>
<proteinExistence type="predicted"/>
<accession>A0A1Y5IAW5</accession>
<gene>
    <name evidence="3" type="ORF">BE221DRAFT_79476</name>
    <name evidence="2" type="ORF">OT_ostta03g05610</name>
</gene>
<dbReference type="Proteomes" id="UP000195557">
    <property type="component" value="Unassembled WGS sequence"/>
</dbReference>
<accession>A0A454XV23</accession>